<accession>A0A9Q1HCZ9</accession>
<dbReference type="OrthoDB" id="8444640at2759"/>
<comment type="caution">
    <text evidence="1">The sequence shown here is derived from an EMBL/GenBank/DDBJ whole genome shotgun (WGS) entry which is preliminary data.</text>
</comment>
<evidence type="ECO:0000313" key="1">
    <source>
        <dbReference type="EMBL" id="KAJ8044877.1"/>
    </source>
</evidence>
<reference evidence="1" key="1">
    <citation type="submission" date="2021-10" db="EMBL/GenBank/DDBJ databases">
        <title>Tropical sea cucumber genome reveals ecological adaptation and Cuvierian tubules defense mechanism.</title>
        <authorList>
            <person name="Chen T."/>
        </authorList>
    </citation>
    <scope>NUCLEOTIDE SEQUENCE</scope>
    <source>
        <strain evidence="1">Nanhai2018</strain>
        <tissue evidence="1">Muscle</tissue>
    </source>
</reference>
<dbReference type="PANTHER" id="PTHR21301">
    <property type="entry name" value="REVERSE TRANSCRIPTASE"/>
    <property type="match status" value="1"/>
</dbReference>
<proteinExistence type="predicted"/>
<gene>
    <name evidence="1" type="ORF">HOLleu_07756</name>
</gene>
<keyword evidence="2" id="KW-1185">Reference proteome</keyword>
<dbReference type="PANTHER" id="PTHR21301:SF10">
    <property type="entry name" value="REVERSE TRANSCRIPTASE DOMAIN-CONTAINING PROTEIN"/>
    <property type="match status" value="1"/>
</dbReference>
<dbReference type="Proteomes" id="UP001152320">
    <property type="component" value="Chromosome 3"/>
</dbReference>
<dbReference type="AlphaFoldDB" id="A0A9Q1HCZ9"/>
<evidence type="ECO:0008006" key="3">
    <source>
        <dbReference type="Google" id="ProtNLM"/>
    </source>
</evidence>
<organism evidence="1 2">
    <name type="scientific">Holothuria leucospilota</name>
    <name type="common">Black long sea cucumber</name>
    <name type="synonym">Mertensiothuria leucospilota</name>
    <dbReference type="NCBI Taxonomy" id="206669"/>
    <lineage>
        <taxon>Eukaryota</taxon>
        <taxon>Metazoa</taxon>
        <taxon>Echinodermata</taxon>
        <taxon>Eleutherozoa</taxon>
        <taxon>Echinozoa</taxon>
        <taxon>Holothuroidea</taxon>
        <taxon>Aspidochirotacea</taxon>
        <taxon>Aspidochirotida</taxon>
        <taxon>Holothuriidae</taxon>
        <taxon>Holothuria</taxon>
    </lineage>
</organism>
<sequence length="481" mass="55387">MAKRNDTPVLVSSLTLKLKEHKKKVRNSLAKKKQLKLTKLSELYQVDIIWKRKRKRPRKKFCRSQDSIDGTIGISGVFNVSDLTLTRAEENLLSKGIKFCPTPLHLDKLSFQRDLDEFKRRLRLFEFFNANSVNEYEELSMETPRFRNKSTWTPREGRDKFLDCFLEAVQRDVDTFQSPKYVKDNLSKDERKALTNLRNNKEIVIKPEDKGPAFVIQNTSSYIHTAMLDLNNNNVYQKNDYDKTPETVEKVTLVVTKMLSDGDIDEKTADYLVPSDVKTSRYYTLPKTHKDTDVNGHLKTRPVISGCGSPIERLSEFVDFYINPEIKKLDSFVKDSKDVLKLINSINDKGPLPPNVAMFTIDVQAMYPSMPQHLGIEGVRRALDNRSFKKPSTGNLIECLKLCLNENHFEFNGGWFTQIHGTSIGPKMAPGYACLGMGLVEDKLWKSCPLKPTEWCRYIDDIWGLWPHGDEAFFFVCGNFE</sequence>
<evidence type="ECO:0000313" key="2">
    <source>
        <dbReference type="Proteomes" id="UP001152320"/>
    </source>
</evidence>
<protein>
    <recommendedName>
        <fullName evidence="3">Reverse transcriptase domain-containing protein</fullName>
    </recommendedName>
</protein>
<dbReference type="EMBL" id="JAIZAY010000003">
    <property type="protein sequence ID" value="KAJ8044877.1"/>
    <property type="molecule type" value="Genomic_DNA"/>
</dbReference>
<name>A0A9Q1HCZ9_HOLLE</name>